<gene>
    <name evidence="1" type="ORF">GUJ93_ZPchr0004g39948</name>
</gene>
<dbReference type="AlphaFoldDB" id="A0A8J5VYN5"/>
<name>A0A8J5VYN5_ZIZPA</name>
<evidence type="ECO:0000313" key="1">
    <source>
        <dbReference type="EMBL" id="KAG8064744.1"/>
    </source>
</evidence>
<reference evidence="1" key="2">
    <citation type="submission" date="2021-02" db="EMBL/GenBank/DDBJ databases">
        <authorList>
            <person name="Kimball J.A."/>
            <person name="Haas M.W."/>
            <person name="Macchietto M."/>
            <person name="Kono T."/>
            <person name="Duquette J."/>
            <person name="Shao M."/>
        </authorList>
    </citation>
    <scope>NUCLEOTIDE SEQUENCE</scope>
    <source>
        <tissue evidence="1">Fresh leaf tissue</tissue>
    </source>
</reference>
<dbReference type="Proteomes" id="UP000729402">
    <property type="component" value="Unassembled WGS sequence"/>
</dbReference>
<protein>
    <submittedName>
        <fullName evidence="1">Uncharacterized protein</fullName>
    </submittedName>
</protein>
<reference evidence="1" key="1">
    <citation type="journal article" date="2021" name="bioRxiv">
        <title>Whole Genome Assembly and Annotation of Northern Wild Rice, Zizania palustris L., Supports a Whole Genome Duplication in the Zizania Genus.</title>
        <authorList>
            <person name="Haas M."/>
            <person name="Kono T."/>
            <person name="Macchietto M."/>
            <person name="Millas R."/>
            <person name="McGilp L."/>
            <person name="Shao M."/>
            <person name="Duquette J."/>
            <person name="Hirsch C.N."/>
            <person name="Kimball J."/>
        </authorList>
    </citation>
    <scope>NUCLEOTIDE SEQUENCE</scope>
    <source>
        <tissue evidence="1">Fresh leaf tissue</tissue>
    </source>
</reference>
<sequence>MSPLRGKLSTPPLGLRCSYLRGRLRMALGVRRPSFRSPVRRLRTLDSESRLEADITSGLILTPRLHASRSRVRPKPRWDL</sequence>
<proteinExistence type="predicted"/>
<accession>A0A8J5VYN5</accession>
<evidence type="ECO:0000313" key="2">
    <source>
        <dbReference type="Proteomes" id="UP000729402"/>
    </source>
</evidence>
<comment type="caution">
    <text evidence="1">The sequence shown here is derived from an EMBL/GenBank/DDBJ whole genome shotgun (WGS) entry which is preliminary data.</text>
</comment>
<dbReference type="EMBL" id="JAAALK010000285">
    <property type="protein sequence ID" value="KAG8064744.1"/>
    <property type="molecule type" value="Genomic_DNA"/>
</dbReference>
<keyword evidence="2" id="KW-1185">Reference proteome</keyword>
<organism evidence="1 2">
    <name type="scientific">Zizania palustris</name>
    <name type="common">Northern wild rice</name>
    <dbReference type="NCBI Taxonomy" id="103762"/>
    <lineage>
        <taxon>Eukaryota</taxon>
        <taxon>Viridiplantae</taxon>
        <taxon>Streptophyta</taxon>
        <taxon>Embryophyta</taxon>
        <taxon>Tracheophyta</taxon>
        <taxon>Spermatophyta</taxon>
        <taxon>Magnoliopsida</taxon>
        <taxon>Liliopsida</taxon>
        <taxon>Poales</taxon>
        <taxon>Poaceae</taxon>
        <taxon>BOP clade</taxon>
        <taxon>Oryzoideae</taxon>
        <taxon>Oryzeae</taxon>
        <taxon>Zizaniinae</taxon>
        <taxon>Zizania</taxon>
    </lineage>
</organism>